<dbReference type="GO" id="GO:0016740">
    <property type="term" value="F:transferase activity"/>
    <property type="evidence" value="ECO:0007669"/>
    <property type="project" value="UniProtKB-KW"/>
</dbReference>
<dbReference type="AlphaFoldDB" id="A0A8J7UJY2"/>
<evidence type="ECO:0000313" key="1">
    <source>
        <dbReference type="EMBL" id="MBP0439124.1"/>
    </source>
</evidence>
<proteinExistence type="predicted"/>
<dbReference type="EMBL" id="JAGIYY010000003">
    <property type="protein sequence ID" value="MBP0439124.1"/>
    <property type="molecule type" value="Genomic_DNA"/>
</dbReference>
<name>A0A8J7UJY2_9HYPH</name>
<dbReference type="RefSeq" id="WP_209335167.1">
    <property type="nucleotide sequence ID" value="NZ_JAGIYY010000003.1"/>
</dbReference>
<comment type="caution">
    <text evidence="1">The sequence shown here is derived from an EMBL/GenBank/DDBJ whole genome shotgun (WGS) entry which is preliminary data.</text>
</comment>
<protein>
    <submittedName>
        <fullName evidence="1">Nucleotidyl transferase AbiEii/AbiGii toxin family protein</fullName>
    </submittedName>
</protein>
<organism evidence="1 2">
    <name type="scientific">Tianweitania sediminis</name>
    <dbReference type="NCBI Taxonomy" id="1502156"/>
    <lineage>
        <taxon>Bacteria</taxon>
        <taxon>Pseudomonadati</taxon>
        <taxon>Pseudomonadota</taxon>
        <taxon>Alphaproteobacteria</taxon>
        <taxon>Hyphomicrobiales</taxon>
        <taxon>Phyllobacteriaceae</taxon>
        <taxon>Tianweitania</taxon>
    </lineage>
</organism>
<accession>A0A8J7UJY2</accession>
<reference evidence="1" key="1">
    <citation type="submission" date="2021-03" db="EMBL/GenBank/DDBJ databases">
        <title>Genome sequencing and assembly of Tianweitania sediminis.</title>
        <authorList>
            <person name="Chhetri G."/>
        </authorList>
    </citation>
    <scope>NUCLEOTIDE SEQUENCE</scope>
    <source>
        <strain evidence="1">Z8</strain>
    </source>
</reference>
<dbReference type="Proteomes" id="UP000666240">
    <property type="component" value="Unassembled WGS sequence"/>
</dbReference>
<keyword evidence="2" id="KW-1185">Reference proteome</keyword>
<gene>
    <name evidence="1" type="ORF">J5Y06_10725</name>
</gene>
<dbReference type="InterPro" id="IPR014942">
    <property type="entry name" value="AbiEii"/>
</dbReference>
<dbReference type="Pfam" id="PF08843">
    <property type="entry name" value="AbiEii"/>
    <property type="match status" value="1"/>
</dbReference>
<keyword evidence="1" id="KW-0808">Transferase</keyword>
<sequence>MPERYSDDLPEAEKNGWKLSDRTKQIAKGFRLDVPVAFERLTCESLLWALLQVTDLDLMVKGGLLHDQRVRQTGDADLTLERRLSAPALYGAVSAAAAHLRKYGLAVEIGEVHALDMGGKGSGFRVPVTAKIGPTRVVAHLDVGFGPRPEGAVRREFKSLFMGPTFAAWAQPLEHQVADKVAAIITLGAGNTRLKDFADLSRMYRTGLNDTVIARALVSTMRERKADTSILLKECPEGLSPEFAAANRAIWKEYLAQHDEALHMDFEAVAGDAFAWWQDIQDEMLRLAERDELEPQARLEAPAVVPENGKVVDLDAYRRMKA</sequence>
<evidence type="ECO:0000313" key="2">
    <source>
        <dbReference type="Proteomes" id="UP000666240"/>
    </source>
</evidence>